<dbReference type="EMBL" id="DQZW01000176">
    <property type="protein sequence ID" value="HDL89993.1"/>
    <property type="molecule type" value="Genomic_DNA"/>
</dbReference>
<feature type="transmembrane region" description="Helical" evidence="3">
    <location>
        <begin position="114"/>
        <end position="133"/>
    </location>
</feature>
<feature type="transmembrane region" description="Helical" evidence="3">
    <location>
        <begin position="36"/>
        <end position="63"/>
    </location>
</feature>
<comment type="similarity">
    <text evidence="1 2">Belongs to the BioY family.</text>
</comment>
<name>A0A7C0WT44_9BACT</name>
<dbReference type="PANTHER" id="PTHR34295:SF1">
    <property type="entry name" value="BIOTIN TRANSPORTER BIOY"/>
    <property type="match status" value="1"/>
</dbReference>
<feature type="transmembrane region" description="Helical" evidence="3">
    <location>
        <begin position="6"/>
        <end position="24"/>
    </location>
</feature>
<dbReference type="AlphaFoldDB" id="A0A7C0WT44"/>
<reference evidence="4" key="1">
    <citation type="journal article" date="2020" name="mSystems">
        <title>Genome- and Community-Level Interaction Insights into Carbon Utilization and Element Cycling Functions of Hydrothermarchaeota in Hydrothermal Sediment.</title>
        <authorList>
            <person name="Zhou Z."/>
            <person name="Liu Y."/>
            <person name="Xu W."/>
            <person name="Pan J."/>
            <person name="Luo Z.H."/>
            <person name="Li M."/>
        </authorList>
    </citation>
    <scope>NUCLEOTIDE SEQUENCE [LARGE SCALE GENOMIC DNA]</scope>
    <source>
        <strain evidence="4">HyVt-19</strain>
    </source>
</reference>
<feature type="transmembrane region" description="Helical" evidence="3">
    <location>
        <begin position="145"/>
        <end position="166"/>
    </location>
</feature>
<evidence type="ECO:0000256" key="1">
    <source>
        <dbReference type="ARBA" id="ARBA00010692"/>
    </source>
</evidence>
<evidence type="ECO:0000256" key="3">
    <source>
        <dbReference type="SAM" id="Phobius"/>
    </source>
</evidence>
<feature type="transmembrane region" description="Helical" evidence="3">
    <location>
        <begin position="83"/>
        <end position="102"/>
    </location>
</feature>
<dbReference type="GO" id="GO:0015225">
    <property type="term" value="F:biotin transmembrane transporter activity"/>
    <property type="evidence" value="ECO:0007669"/>
    <property type="project" value="UniProtKB-UniRule"/>
</dbReference>
<keyword evidence="3" id="KW-0812">Transmembrane</keyword>
<keyword evidence="2" id="KW-1003">Cell membrane</keyword>
<dbReference type="InterPro" id="IPR003784">
    <property type="entry name" value="BioY"/>
</dbReference>
<dbReference type="PANTHER" id="PTHR34295">
    <property type="entry name" value="BIOTIN TRANSPORTER BIOY"/>
    <property type="match status" value="1"/>
</dbReference>
<accession>A0A7C0WT44</accession>
<dbReference type="Proteomes" id="UP000886355">
    <property type="component" value="Unassembled WGS sequence"/>
</dbReference>
<keyword evidence="2 3" id="KW-0472">Membrane</keyword>
<dbReference type="PIRSF" id="PIRSF016661">
    <property type="entry name" value="BioY"/>
    <property type="match status" value="1"/>
</dbReference>
<gene>
    <name evidence="4" type="ORF">ENG14_03725</name>
</gene>
<comment type="subcellular location">
    <subcellularLocation>
        <location evidence="2">Cell membrane</location>
        <topology evidence="2">Multi-pass membrane protein</topology>
    </subcellularLocation>
</comment>
<proteinExistence type="inferred from homology"/>
<keyword evidence="2" id="KW-0813">Transport</keyword>
<keyword evidence="3" id="KW-1133">Transmembrane helix</keyword>
<evidence type="ECO:0000256" key="2">
    <source>
        <dbReference type="PIRNR" id="PIRNR016661"/>
    </source>
</evidence>
<comment type="caution">
    <text evidence="4">The sequence shown here is derived from an EMBL/GenBank/DDBJ whole genome shotgun (WGS) entry which is preliminary data.</text>
</comment>
<dbReference type="GO" id="GO:0005886">
    <property type="term" value="C:plasma membrane"/>
    <property type="evidence" value="ECO:0007669"/>
    <property type="project" value="UniProtKB-SubCell"/>
</dbReference>
<organism evidence="4">
    <name type="scientific">Thermodesulforhabdus norvegica</name>
    <dbReference type="NCBI Taxonomy" id="39841"/>
    <lineage>
        <taxon>Bacteria</taxon>
        <taxon>Pseudomonadati</taxon>
        <taxon>Thermodesulfobacteriota</taxon>
        <taxon>Syntrophobacteria</taxon>
        <taxon>Syntrophobacterales</taxon>
        <taxon>Thermodesulforhabdaceae</taxon>
        <taxon>Thermodesulforhabdus</taxon>
    </lineage>
</organism>
<evidence type="ECO:0000313" key="4">
    <source>
        <dbReference type="EMBL" id="HDL89993.1"/>
    </source>
</evidence>
<sequence>MRIKEMVLASLFAALMSIGGYIYIPIGPVPIVLNNLFVLLAGLVLGPLYGGLSVILYLLLGIAGFPVFAGGKSGLAHIVGPTGGYLFGFLVGALLTGIISRLKPFGKDIISSTAAAICGGLAIYVPGLIWLHIVSKMSWAKTLSVGFFPFLLGDAIKIVGAVLVAYKIRPYVSTSGVH</sequence>
<dbReference type="Gene3D" id="1.10.1760.20">
    <property type="match status" value="1"/>
</dbReference>
<dbReference type="Pfam" id="PF02632">
    <property type="entry name" value="BioY"/>
    <property type="match status" value="1"/>
</dbReference>
<protein>
    <recommendedName>
        <fullName evidence="2">Biotin transporter</fullName>
    </recommendedName>
</protein>